<evidence type="ECO:0000256" key="4">
    <source>
        <dbReference type="ARBA" id="ARBA00022801"/>
    </source>
</evidence>
<dbReference type="InterPro" id="IPR006186">
    <property type="entry name" value="Ser/Thr-sp_prot-phosphatase"/>
</dbReference>
<dbReference type="SMART" id="SM00156">
    <property type="entry name" value="PP2Ac"/>
    <property type="match status" value="1"/>
</dbReference>
<evidence type="ECO:0000256" key="7">
    <source>
        <dbReference type="ARBA" id="ARBA00047761"/>
    </source>
</evidence>
<accession>A0AAE0MB73</accession>
<evidence type="ECO:0000256" key="1">
    <source>
        <dbReference type="ARBA" id="ARBA00001936"/>
    </source>
</evidence>
<dbReference type="EMBL" id="JAUEDM010000002">
    <property type="protein sequence ID" value="KAK3326072.1"/>
    <property type="molecule type" value="Genomic_DNA"/>
</dbReference>
<dbReference type="InterPro" id="IPR029052">
    <property type="entry name" value="Metallo-depent_PP-like"/>
</dbReference>
<dbReference type="InterPro" id="IPR031675">
    <property type="entry name" value="STPPase_N"/>
</dbReference>
<dbReference type="InterPro" id="IPR004843">
    <property type="entry name" value="Calcineurin-like_PHP"/>
</dbReference>
<comment type="caution">
    <text evidence="10">The sequence shown here is derived from an EMBL/GenBank/DDBJ whole genome shotgun (WGS) entry which is preliminary data.</text>
</comment>
<evidence type="ECO:0000259" key="9">
    <source>
        <dbReference type="SMART" id="SM00156"/>
    </source>
</evidence>
<evidence type="ECO:0000313" key="11">
    <source>
        <dbReference type="Proteomes" id="UP001283341"/>
    </source>
</evidence>
<dbReference type="InterPro" id="IPR050341">
    <property type="entry name" value="PP1_catalytic_subunit"/>
</dbReference>
<gene>
    <name evidence="10" type="ORF">B0H66DRAFT_470276</name>
</gene>
<dbReference type="GO" id="GO:0004722">
    <property type="term" value="F:protein serine/threonine phosphatase activity"/>
    <property type="evidence" value="ECO:0007669"/>
    <property type="project" value="UniProtKB-EC"/>
</dbReference>
<evidence type="ECO:0000256" key="3">
    <source>
        <dbReference type="ARBA" id="ARBA00022723"/>
    </source>
</evidence>
<proteinExistence type="predicted"/>
<evidence type="ECO:0000256" key="8">
    <source>
        <dbReference type="ARBA" id="ARBA00048336"/>
    </source>
</evidence>
<dbReference type="Gene3D" id="3.60.21.10">
    <property type="match status" value="1"/>
</dbReference>
<evidence type="ECO:0000256" key="5">
    <source>
        <dbReference type="ARBA" id="ARBA00022912"/>
    </source>
</evidence>
<keyword evidence="5" id="KW-0904">Protein phosphatase</keyword>
<protein>
    <recommendedName>
        <fullName evidence="2">protein-serine/threonine phosphatase</fullName>
        <ecNumber evidence="2">3.1.3.16</ecNumber>
    </recommendedName>
</protein>
<sequence>MNIQGYYRHLSAHLREVSLFVLPQPADDHDVIDTDDSDTSLSSQAPVSIPSSAIRPEIAEPPGGTGTEDVLNPASFDLDSVIDRLLEVRGSRPGKQVRLLESEIRELCQKAREIFVAQPVLVELEAPIKVVGDLHGQYYDLLRIFEYGGFPPEANYLFLGNYVNHGKQSIETICLILAFKIKYPENFFPLRGNHDCASMTRKYGFYDECKRRYNLPLWKCFTDTFNCMPVASIIDEKVFCMHGGLSPDLNSFEQIRRILRPTEIPETGLFCDLLWSDPDRDITSWIPNDDRGISFAFGPDVVSHFLEKQDMDLIVRGHEVVENGWEVSDDQKLVTVWGAPDFKGAYNNSAAILDISETLACSFQVCFSDDTNPLLLSTRIKY</sequence>
<organism evidence="10 11">
    <name type="scientific">Apodospora peruviana</name>
    <dbReference type="NCBI Taxonomy" id="516989"/>
    <lineage>
        <taxon>Eukaryota</taxon>
        <taxon>Fungi</taxon>
        <taxon>Dikarya</taxon>
        <taxon>Ascomycota</taxon>
        <taxon>Pezizomycotina</taxon>
        <taxon>Sordariomycetes</taxon>
        <taxon>Sordariomycetidae</taxon>
        <taxon>Sordariales</taxon>
        <taxon>Lasiosphaeriaceae</taxon>
        <taxon>Apodospora</taxon>
    </lineage>
</organism>
<dbReference type="SUPFAM" id="SSF56300">
    <property type="entry name" value="Metallo-dependent phosphatases"/>
    <property type="match status" value="1"/>
</dbReference>
<comment type="cofactor">
    <cofactor evidence="1">
        <name>Mn(2+)</name>
        <dbReference type="ChEBI" id="CHEBI:29035"/>
    </cofactor>
</comment>
<keyword evidence="4" id="KW-0378">Hydrolase</keyword>
<dbReference type="Pfam" id="PF00149">
    <property type="entry name" value="Metallophos"/>
    <property type="match status" value="1"/>
</dbReference>
<name>A0AAE0MB73_9PEZI</name>
<dbReference type="PANTHER" id="PTHR11668:SF300">
    <property type="entry name" value="SERINE_THREONINE-PROTEIN PHOSPHATASE"/>
    <property type="match status" value="1"/>
</dbReference>
<comment type="catalytic activity">
    <reaction evidence="8">
        <text>O-phospho-L-threonyl-[protein] + H2O = L-threonyl-[protein] + phosphate</text>
        <dbReference type="Rhea" id="RHEA:47004"/>
        <dbReference type="Rhea" id="RHEA-COMP:11060"/>
        <dbReference type="Rhea" id="RHEA-COMP:11605"/>
        <dbReference type="ChEBI" id="CHEBI:15377"/>
        <dbReference type="ChEBI" id="CHEBI:30013"/>
        <dbReference type="ChEBI" id="CHEBI:43474"/>
        <dbReference type="ChEBI" id="CHEBI:61977"/>
        <dbReference type="EC" id="3.1.3.16"/>
    </reaction>
</comment>
<dbReference type="PANTHER" id="PTHR11668">
    <property type="entry name" value="SERINE/THREONINE PROTEIN PHOSPHATASE"/>
    <property type="match status" value="1"/>
</dbReference>
<keyword evidence="11" id="KW-1185">Reference proteome</keyword>
<dbReference type="GO" id="GO:0005634">
    <property type="term" value="C:nucleus"/>
    <property type="evidence" value="ECO:0007669"/>
    <property type="project" value="TreeGrafter"/>
</dbReference>
<dbReference type="GO" id="GO:0046872">
    <property type="term" value="F:metal ion binding"/>
    <property type="evidence" value="ECO:0007669"/>
    <property type="project" value="UniProtKB-KW"/>
</dbReference>
<keyword evidence="3" id="KW-0479">Metal-binding</keyword>
<dbReference type="EC" id="3.1.3.16" evidence="2"/>
<dbReference type="GO" id="GO:0005737">
    <property type="term" value="C:cytoplasm"/>
    <property type="evidence" value="ECO:0007669"/>
    <property type="project" value="TreeGrafter"/>
</dbReference>
<dbReference type="Proteomes" id="UP001283341">
    <property type="component" value="Unassembled WGS sequence"/>
</dbReference>
<reference evidence="10" key="1">
    <citation type="journal article" date="2023" name="Mol. Phylogenet. Evol.">
        <title>Genome-scale phylogeny and comparative genomics of the fungal order Sordariales.</title>
        <authorList>
            <person name="Hensen N."/>
            <person name="Bonometti L."/>
            <person name="Westerberg I."/>
            <person name="Brannstrom I.O."/>
            <person name="Guillou S."/>
            <person name="Cros-Aarteil S."/>
            <person name="Calhoun S."/>
            <person name="Haridas S."/>
            <person name="Kuo A."/>
            <person name="Mondo S."/>
            <person name="Pangilinan J."/>
            <person name="Riley R."/>
            <person name="LaButti K."/>
            <person name="Andreopoulos B."/>
            <person name="Lipzen A."/>
            <person name="Chen C."/>
            <person name="Yan M."/>
            <person name="Daum C."/>
            <person name="Ng V."/>
            <person name="Clum A."/>
            <person name="Steindorff A."/>
            <person name="Ohm R.A."/>
            <person name="Martin F."/>
            <person name="Silar P."/>
            <person name="Natvig D.O."/>
            <person name="Lalanne C."/>
            <person name="Gautier V."/>
            <person name="Ament-Velasquez S.L."/>
            <person name="Kruys A."/>
            <person name="Hutchinson M.I."/>
            <person name="Powell A.J."/>
            <person name="Barry K."/>
            <person name="Miller A.N."/>
            <person name="Grigoriev I.V."/>
            <person name="Debuchy R."/>
            <person name="Gladieux P."/>
            <person name="Hiltunen Thoren M."/>
            <person name="Johannesson H."/>
        </authorList>
    </citation>
    <scope>NUCLEOTIDE SEQUENCE</scope>
    <source>
        <strain evidence="10">CBS 118394</strain>
    </source>
</reference>
<dbReference type="Pfam" id="PF16891">
    <property type="entry name" value="STPPase_N"/>
    <property type="match status" value="1"/>
</dbReference>
<reference evidence="10" key="2">
    <citation type="submission" date="2023-06" db="EMBL/GenBank/DDBJ databases">
        <authorList>
            <consortium name="Lawrence Berkeley National Laboratory"/>
            <person name="Haridas S."/>
            <person name="Hensen N."/>
            <person name="Bonometti L."/>
            <person name="Westerberg I."/>
            <person name="Brannstrom I.O."/>
            <person name="Guillou S."/>
            <person name="Cros-Aarteil S."/>
            <person name="Calhoun S."/>
            <person name="Kuo A."/>
            <person name="Mondo S."/>
            <person name="Pangilinan J."/>
            <person name="Riley R."/>
            <person name="Labutti K."/>
            <person name="Andreopoulos B."/>
            <person name="Lipzen A."/>
            <person name="Chen C."/>
            <person name="Yanf M."/>
            <person name="Daum C."/>
            <person name="Ng V."/>
            <person name="Clum A."/>
            <person name="Steindorff A."/>
            <person name="Ohm R."/>
            <person name="Martin F."/>
            <person name="Silar P."/>
            <person name="Natvig D."/>
            <person name="Lalanne C."/>
            <person name="Gautier V."/>
            <person name="Ament-Velasquez S.L."/>
            <person name="Kruys A."/>
            <person name="Hutchinson M.I."/>
            <person name="Powell A.J."/>
            <person name="Barry K."/>
            <person name="Miller A.N."/>
            <person name="Grigoriev I.V."/>
            <person name="Debuchy R."/>
            <person name="Gladieux P."/>
            <person name="Thoren M.H."/>
            <person name="Johannesson H."/>
        </authorList>
    </citation>
    <scope>NUCLEOTIDE SEQUENCE</scope>
    <source>
        <strain evidence="10">CBS 118394</strain>
    </source>
</reference>
<evidence type="ECO:0000256" key="2">
    <source>
        <dbReference type="ARBA" id="ARBA00013081"/>
    </source>
</evidence>
<dbReference type="AlphaFoldDB" id="A0AAE0MB73"/>
<feature type="domain" description="Serine/threonine specific protein phosphatases" evidence="9">
    <location>
        <begin position="99"/>
        <end position="370"/>
    </location>
</feature>
<dbReference type="PRINTS" id="PR00114">
    <property type="entry name" value="STPHPHTASE"/>
</dbReference>
<evidence type="ECO:0000313" key="10">
    <source>
        <dbReference type="EMBL" id="KAK3326072.1"/>
    </source>
</evidence>
<keyword evidence="6" id="KW-0464">Manganese</keyword>
<evidence type="ECO:0000256" key="6">
    <source>
        <dbReference type="ARBA" id="ARBA00023211"/>
    </source>
</evidence>
<comment type="catalytic activity">
    <reaction evidence="7">
        <text>O-phospho-L-seryl-[protein] + H2O = L-seryl-[protein] + phosphate</text>
        <dbReference type="Rhea" id="RHEA:20629"/>
        <dbReference type="Rhea" id="RHEA-COMP:9863"/>
        <dbReference type="Rhea" id="RHEA-COMP:11604"/>
        <dbReference type="ChEBI" id="CHEBI:15377"/>
        <dbReference type="ChEBI" id="CHEBI:29999"/>
        <dbReference type="ChEBI" id="CHEBI:43474"/>
        <dbReference type="ChEBI" id="CHEBI:83421"/>
        <dbReference type="EC" id="3.1.3.16"/>
    </reaction>
</comment>
<dbReference type="FunFam" id="3.60.21.10:FF:000026">
    <property type="entry name" value="Serine/threonine-protein phosphatase"/>
    <property type="match status" value="1"/>
</dbReference>